<dbReference type="PANTHER" id="PTHR47751:SF2">
    <property type="entry name" value="DLTD N-TERMINAL DOMAIN PROTEIN (AFU_ORTHOLOGUE AFUA_8G00380)-RELATED"/>
    <property type="match status" value="1"/>
</dbReference>
<organism evidence="3 4">
    <name type="scientific">Cercospora kikuchii</name>
    <dbReference type="NCBI Taxonomy" id="84275"/>
    <lineage>
        <taxon>Eukaryota</taxon>
        <taxon>Fungi</taxon>
        <taxon>Dikarya</taxon>
        <taxon>Ascomycota</taxon>
        <taxon>Pezizomycotina</taxon>
        <taxon>Dothideomycetes</taxon>
        <taxon>Dothideomycetidae</taxon>
        <taxon>Mycosphaerellales</taxon>
        <taxon>Mycosphaerellaceae</taxon>
        <taxon>Cercospora</taxon>
    </lineage>
</organism>
<evidence type="ECO:0000313" key="4">
    <source>
        <dbReference type="Proteomes" id="UP000825890"/>
    </source>
</evidence>
<proteinExistence type="inferred from homology"/>
<dbReference type="PANTHER" id="PTHR47751">
    <property type="entry name" value="SUPERFAMILY HYDROLASE, PUTATIVE (AFU_ORTHOLOGUE AFUA_2G16580)-RELATED"/>
    <property type="match status" value="1"/>
</dbReference>
<dbReference type="Gene3D" id="1.10.10.800">
    <property type="match status" value="1"/>
</dbReference>
<comment type="similarity">
    <text evidence="1">Belongs to the polyketide transferase af380 family.</text>
</comment>
<name>A0A9P3F749_9PEZI</name>
<dbReference type="EMBL" id="BOLY01000001">
    <property type="protein sequence ID" value="GIZ36871.1"/>
    <property type="molecule type" value="Genomic_DNA"/>
</dbReference>
<dbReference type="Pfam" id="PF12146">
    <property type="entry name" value="Hydrolase_4"/>
    <property type="match status" value="1"/>
</dbReference>
<keyword evidence="4" id="KW-1185">Reference proteome</keyword>
<dbReference type="InterPro" id="IPR022742">
    <property type="entry name" value="Hydrolase_4"/>
</dbReference>
<reference evidence="3 4" key="1">
    <citation type="submission" date="2021-01" db="EMBL/GenBank/DDBJ databases">
        <title>Cercospora kikuchii MAFF 305040 whole genome shotgun sequence.</title>
        <authorList>
            <person name="Kashiwa T."/>
            <person name="Suzuki T."/>
        </authorList>
    </citation>
    <scope>NUCLEOTIDE SEQUENCE [LARGE SCALE GENOMIC DNA]</scope>
    <source>
        <strain evidence="3 4">MAFF 305040</strain>
    </source>
</reference>
<dbReference type="OrthoDB" id="2498029at2759"/>
<dbReference type="Proteomes" id="UP000825890">
    <property type="component" value="Unassembled WGS sequence"/>
</dbReference>
<evidence type="ECO:0000259" key="2">
    <source>
        <dbReference type="Pfam" id="PF12146"/>
    </source>
</evidence>
<evidence type="ECO:0000313" key="3">
    <source>
        <dbReference type="EMBL" id="GIZ36871.1"/>
    </source>
</evidence>
<protein>
    <recommendedName>
        <fullName evidence="2">Serine aminopeptidase S33 domain-containing protein</fullName>
    </recommendedName>
</protein>
<gene>
    <name evidence="3" type="ORF">CKM354_000033700</name>
</gene>
<sequence length="305" mass="34218">MALPRRDVEFQAFDGTTLRGWHYPTNEKRPCIIMSHGLAGIRHFHLPNFAQRFQEAGLNVLLYDNRGWGDSDGLPKNESNPAYQHSDYFDAFNYAQTLPSVDGDQIVYWGSSFSGATTILAAASDKRIKAAIVQCSGIAGHYLPESFKDLLPGVLNNRAKNTPSNQARIPVVAADREAAKTGTAPALFNSLDAYDNYTEIYSTGGKWENWVTEQTLLHMWELDAEAMMHRISPTPFLMVIPSNDTLVTTDSQLMAYGKAKEPKQMLWIEGAGHFDIYKGEFFEQNIAAQIEFLRKNLSWKGESKI</sequence>
<comment type="caution">
    <text evidence="3">The sequence shown here is derived from an EMBL/GenBank/DDBJ whole genome shotgun (WGS) entry which is preliminary data.</text>
</comment>
<dbReference type="SUPFAM" id="SSF53474">
    <property type="entry name" value="alpha/beta-Hydrolases"/>
    <property type="match status" value="1"/>
</dbReference>
<accession>A0A9P3F749</accession>
<evidence type="ECO:0000256" key="1">
    <source>
        <dbReference type="ARBA" id="ARBA00029464"/>
    </source>
</evidence>
<dbReference type="InterPro" id="IPR051411">
    <property type="entry name" value="Polyketide_trans_af380"/>
</dbReference>
<dbReference type="Gene3D" id="3.40.50.1820">
    <property type="entry name" value="alpha/beta hydrolase"/>
    <property type="match status" value="1"/>
</dbReference>
<dbReference type="RefSeq" id="XP_044651358.1">
    <property type="nucleotide sequence ID" value="XM_044795423.1"/>
</dbReference>
<feature type="domain" description="Serine aminopeptidase S33" evidence="2">
    <location>
        <begin position="27"/>
        <end position="273"/>
    </location>
</feature>
<dbReference type="InterPro" id="IPR029058">
    <property type="entry name" value="AB_hydrolase_fold"/>
</dbReference>
<dbReference type="AlphaFoldDB" id="A0A9P3F749"/>
<dbReference type="GeneID" id="68285912"/>